<dbReference type="AlphaFoldDB" id="A0A1M5Z3K7"/>
<evidence type="ECO:0000259" key="1">
    <source>
        <dbReference type="PROSITE" id="PS51071"/>
    </source>
</evidence>
<dbReference type="InterPro" id="IPR009057">
    <property type="entry name" value="Homeodomain-like_sf"/>
</dbReference>
<organism evidence="2 3">
    <name type="scientific">Vibrio aerogenes CECT 7868</name>
    <dbReference type="NCBI Taxonomy" id="1216006"/>
    <lineage>
        <taxon>Bacteria</taxon>
        <taxon>Pseudomonadati</taxon>
        <taxon>Pseudomonadota</taxon>
        <taxon>Gammaproteobacteria</taxon>
        <taxon>Vibrionales</taxon>
        <taxon>Vibrionaceae</taxon>
        <taxon>Vibrio</taxon>
    </lineage>
</organism>
<dbReference type="InterPro" id="IPR046348">
    <property type="entry name" value="SIS_dom_sf"/>
</dbReference>
<dbReference type="GO" id="GO:0097367">
    <property type="term" value="F:carbohydrate derivative binding"/>
    <property type="evidence" value="ECO:0007669"/>
    <property type="project" value="InterPro"/>
</dbReference>
<dbReference type="Pfam" id="PF01418">
    <property type="entry name" value="HTH_6"/>
    <property type="match status" value="1"/>
</dbReference>
<dbReference type="EMBL" id="FQXZ01000022">
    <property type="protein sequence ID" value="SHI18847.1"/>
    <property type="molecule type" value="Genomic_DNA"/>
</dbReference>
<accession>A0A1M5Z3K7</accession>
<dbReference type="InterPro" id="IPR047640">
    <property type="entry name" value="RpiR-like"/>
</dbReference>
<protein>
    <submittedName>
        <fullName evidence="2">Putative DNA-binding transcriptional regulator</fullName>
    </submittedName>
</protein>
<keyword evidence="3" id="KW-1185">Reference proteome</keyword>
<dbReference type="Proteomes" id="UP000184608">
    <property type="component" value="Unassembled WGS sequence"/>
</dbReference>
<dbReference type="InterPro" id="IPR001347">
    <property type="entry name" value="SIS_dom"/>
</dbReference>
<dbReference type="Gene3D" id="1.10.10.10">
    <property type="entry name" value="Winged helix-like DNA-binding domain superfamily/Winged helix DNA-binding domain"/>
    <property type="match status" value="1"/>
</dbReference>
<dbReference type="PANTHER" id="PTHR30514:SF18">
    <property type="entry name" value="RPIR-FAMILY TRANSCRIPTIONAL REGULATOR"/>
    <property type="match status" value="1"/>
</dbReference>
<dbReference type="PROSITE" id="PS51071">
    <property type="entry name" value="HTH_RPIR"/>
    <property type="match status" value="1"/>
</dbReference>
<reference evidence="2 3" key="1">
    <citation type="submission" date="2016-11" db="EMBL/GenBank/DDBJ databases">
        <authorList>
            <person name="Jaros S."/>
            <person name="Januszkiewicz K."/>
            <person name="Wedrychowicz H."/>
        </authorList>
    </citation>
    <scope>NUCLEOTIDE SEQUENCE [LARGE SCALE GENOMIC DNA]</scope>
    <source>
        <strain evidence="2 3">CECT 7868</strain>
    </source>
</reference>
<dbReference type="STRING" id="1216006.VA7868_02253"/>
<dbReference type="InterPro" id="IPR036388">
    <property type="entry name" value="WH-like_DNA-bd_sf"/>
</dbReference>
<dbReference type="Gene3D" id="3.40.50.10490">
    <property type="entry name" value="Glucose-6-phosphate isomerase like protein, domain 1"/>
    <property type="match status" value="1"/>
</dbReference>
<gene>
    <name evidence="2" type="ORF">VA7868_02253</name>
</gene>
<sequence>MTNHHSLSERITQHYSRLTESSRRVADFLQFNPEKILMLSTAEIAEACAVSKTSVSRFIRQMGYDDHPALRRELMQEREQGVPVLTSGVDDPGIQHEIQALEQLSAQLAAMEISELIEQMVRARRVKVIGYRNSYPLAMHFRQQLMQCRTDVDLLPLPGQTIGEDLVSVTEDDFVVLFGIRRRISHFEQLIAQLQGKPCLLITDQSGQKYADRVTHVIFCHMNNQAPLDSYAVPMSLISYLVNQVYRHVGPEAAKLSRNIARSYSELDELESS</sequence>
<dbReference type="GO" id="GO:0003677">
    <property type="term" value="F:DNA binding"/>
    <property type="evidence" value="ECO:0007669"/>
    <property type="project" value="UniProtKB-KW"/>
</dbReference>
<proteinExistence type="predicted"/>
<dbReference type="InterPro" id="IPR000281">
    <property type="entry name" value="HTH_RpiR"/>
</dbReference>
<dbReference type="PANTHER" id="PTHR30514">
    <property type="entry name" value="GLUCOKINASE"/>
    <property type="match status" value="1"/>
</dbReference>
<dbReference type="Pfam" id="PF01380">
    <property type="entry name" value="SIS"/>
    <property type="match status" value="1"/>
</dbReference>
<dbReference type="RefSeq" id="WP_073603923.1">
    <property type="nucleotide sequence ID" value="NZ_FQXZ01000022.1"/>
</dbReference>
<dbReference type="GO" id="GO:0003700">
    <property type="term" value="F:DNA-binding transcription factor activity"/>
    <property type="evidence" value="ECO:0007669"/>
    <property type="project" value="InterPro"/>
</dbReference>
<name>A0A1M5Z3K7_9VIBR</name>
<dbReference type="SUPFAM" id="SSF46689">
    <property type="entry name" value="Homeodomain-like"/>
    <property type="match status" value="1"/>
</dbReference>
<keyword evidence="2" id="KW-0238">DNA-binding</keyword>
<dbReference type="SUPFAM" id="SSF53697">
    <property type="entry name" value="SIS domain"/>
    <property type="match status" value="1"/>
</dbReference>
<dbReference type="GO" id="GO:1901135">
    <property type="term" value="P:carbohydrate derivative metabolic process"/>
    <property type="evidence" value="ECO:0007669"/>
    <property type="project" value="InterPro"/>
</dbReference>
<evidence type="ECO:0000313" key="3">
    <source>
        <dbReference type="Proteomes" id="UP000184608"/>
    </source>
</evidence>
<feature type="domain" description="HTH rpiR-type" evidence="1">
    <location>
        <begin position="5"/>
        <end position="81"/>
    </location>
</feature>
<evidence type="ECO:0000313" key="2">
    <source>
        <dbReference type="EMBL" id="SHI18847.1"/>
    </source>
</evidence>